<dbReference type="Pfam" id="PF01430">
    <property type="entry name" value="HSP33"/>
    <property type="match status" value="1"/>
</dbReference>
<proteinExistence type="predicted"/>
<dbReference type="InterPro" id="IPR016154">
    <property type="entry name" value="Heat_shock_Hsp33_C"/>
</dbReference>
<dbReference type="Gene3D" id="3.90.1280.10">
    <property type="entry name" value="HSP33 redox switch-like"/>
    <property type="match status" value="1"/>
</dbReference>
<keyword evidence="3" id="KW-1015">Disulfide bond</keyword>
<dbReference type="SUPFAM" id="SSF64397">
    <property type="entry name" value="Hsp33 domain"/>
    <property type="match status" value="1"/>
</dbReference>
<sequence length="294" mass="32345">MVSLDDDLIQPFHLNGREIRGRLVRLGPVADAILNRHDLPPAPAALLGEALALSAMIGSALDFDGIFTFQAEGDGPANMLVCDYRGRGDLRGYVRLRRQEGEAVGASPAASLLGRGSLALTIDREGDRQRYQGLVELLGDDLPSCAEHYFQQSEQLPTLFRAVSTRGPDGAWRVGGLMLQSLPKDPDEDKAAEDWNTAQVLARTVKPQELLDQSLTAPELLYRLFHEDGVWLHDVQPLKDRCTCSADRVVSVVRRFPEEEIRNLADESGKVTVTCQFCARAYDFSAGELLGETE</sequence>
<dbReference type="Gene3D" id="3.55.30.10">
    <property type="entry name" value="Hsp33 domain"/>
    <property type="match status" value="1"/>
</dbReference>
<keyword evidence="7" id="KW-1185">Reference proteome</keyword>
<dbReference type="Proteomes" id="UP000229498">
    <property type="component" value="Unassembled WGS sequence"/>
</dbReference>
<dbReference type="GO" id="GO:0044183">
    <property type="term" value="F:protein folding chaperone"/>
    <property type="evidence" value="ECO:0007669"/>
    <property type="project" value="TreeGrafter"/>
</dbReference>
<evidence type="ECO:0000256" key="5">
    <source>
        <dbReference type="ARBA" id="ARBA00023284"/>
    </source>
</evidence>
<dbReference type="GO" id="GO:0005737">
    <property type="term" value="C:cytoplasm"/>
    <property type="evidence" value="ECO:0007669"/>
    <property type="project" value="InterPro"/>
</dbReference>
<reference evidence="6 7" key="1">
    <citation type="submission" date="2017-11" db="EMBL/GenBank/DDBJ databases">
        <title>Draft genome sequence of Rhizobiales bacterium SY3-13.</title>
        <authorList>
            <person name="Sun C."/>
        </authorList>
    </citation>
    <scope>NUCLEOTIDE SEQUENCE [LARGE SCALE GENOMIC DNA]</scope>
    <source>
        <strain evidence="6 7">SY3-13</strain>
    </source>
</reference>
<protein>
    <submittedName>
        <fullName evidence="6">Molecular chaperone Hsp33</fullName>
    </submittedName>
</protein>
<comment type="caution">
    <text evidence="6">The sequence shown here is derived from an EMBL/GenBank/DDBJ whole genome shotgun (WGS) entry which is preliminary data.</text>
</comment>
<gene>
    <name evidence="6" type="ORF">CVT23_21830</name>
</gene>
<dbReference type="PIRSF" id="PIRSF005261">
    <property type="entry name" value="Heat_shock_Hsp33"/>
    <property type="match status" value="1"/>
</dbReference>
<evidence type="ECO:0000256" key="1">
    <source>
        <dbReference type="ARBA" id="ARBA00022490"/>
    </source>
</evidence>
<dbReference type="GO" id="GO:0051082">
    <property type="term" value="F:unfolded protein binding"/>
    <property type="evidence" value="ECO:0007669"/>
    <property type="project" value="InterPro"/>
</dbReference>
<evidence type="ECO:0000256" key="4">
    <source>
        <dbReference type="ARBA" id="ARBA00023186"/>
    </source>
</evidence>
<dbReference type="OrthoDB" id="9793753at2"/>
<evidence type="ECO:0000256" key="2">
    <source>
        <dbReference type="ARBA" id="ARBA00022833"/>
    </source>
</evidence>
<dbReference type="PANTHER" id="PTHR30111:SF1">
    <property type="entry name" value="33 KDA CHAPERONIN"/>
    <property type="match status" value="1"/>
</dbReference>
<keyword evidence="1" id="KW-0963">Cytoplasm</keyword>
<organism evidence="6 7">
    <name type="scientific">Minwuia thermotolerans</name>
    <dbReference type="NCBI Taxonomy" id="2056226"/>
    <lineage>
        <taxon>Bacteria</taxon>
        <taxon>Pseudomonadati</taxon>
        <taxon>Pseudomonadota</taxon>
        <taxon>Alphaproteobacteria</taxon>
        <taxon>Minwuiales</taxon>
        <taxon>Minwuiaceae</taxon>
        <taxon>Minwuia</taxon>
    </lineage>
</organism>
<dbReference type="EMBL" id="PHIG01000063">
    <property type="protein sequence ID" value="PJK27556.1"/>
    <property type="molecule type" value="Genomic_DNA"/>
</dbReference>
<dbReference type="GO" id="GO:0042026">
    <property type="term" value="P:protein refolding"/>
    <property type="evidence" value="ECO:0007669"/>
    <property type="project" value="TreeGrafter"/>
</dbReference>
<dbReference type="Gene3D" id="1.10.287.480">
    <property type="entry name" value="helix hairpin bin"/>
    <property type="match status" value="1"/>
</dbReference>
<dbReference type="CDD" id="cd00498">
    <property type="entry name" value="Hsp33"/>
    <property type="match status" value="1"/>
</dbReference>
<dbReference type="SUPFAM" id="SSF118352">
    <property type="entry name" value="HSP33 redox switch-like"/>
    <property type="match status" value="1"/>
</dbReference>
<keyword evidence="4" id="KW-0143">Chaperone</keyword>
<dbReference type="PANTHER" id="PTHR30111">
    <property type="entry name" value="33 KDA CHAPERONIN"/>
    <property type="match status" value="1"/>
</dbReference>
<name>A0A2M9FVR0_9PROT</name>
<keyword evidence="2" id="KW-0862">Zinc</keyword>
<dbReference type="AlphaFoldDB" id="A0A2M9FVR0"/>
<evidence type="ECO:0000256" key="3">
    <source>
        <dbReference type="ARBA" id="ARBA00023157"/>
    </source>
</evidence>
<dbReference type="InterPro" id="IPR023212">
    <property type="entry name" value="Hsp33_helix_hairpin_bin_dom_sf"/>
</dbReference>
<dbReference type="InterPro" id="IPR000397">
    <property type="entry name" value="Heat_shock_Hsp33"/>
</dbReference>
<evidence type="ECO:0000313" key="7">
    <source>
        <dbReference type="Proteomes" id="UP000229498"/>
    </source>
</evidence>
<keyword evidence="5" id="KW-0676">Redox-active center</keyword>
<dbReference type="InterPro" id="IPR016153">
    <property type="entry name" value="Heat_shock_Hsp33_N"/>
</dbReference>
<evidence type="ECO:0000313" key="6">
    <source>
        <dbReference type="EMBL" id="PJK27556.1"/>
    </source>
</evidence>
<accession>A0A2M9FVR0</accession>